<evidence type="ECO:0000256" key="7">
    <source>
        <dbReference type="SAM" id="Phobius"/>
    </source>
</evidence>
<feature type="transmembrane region" description="Helical" evidence="7">
    <location>
        <begin position="81"/>
        <end position="106"/>
    </location>
</feature>
<dbReference type="Pfam" id="PF00001">
    <property type="entry name" value="7tm_1"/>
    <property type="match status" value="1"/>
</dbReference>
<sequence>MEALGKFNLSTENTTLLRTGAFTDKACYNVDSRFFATGDFLEYYIANLICNIILAIVTTLENLVILIAIWRKPTLQVPSNILLFFLALSDLGVGLFAQPFIVVYTAAKLQGFISMACVSLQVAAVLSTYLCGISLLSITAVSIDRYLALYLHLRYKQLVTNKRVIKALVCTWLSAGLALVPWIWYPKVISNITVAVGLGCIFVTTYCFCRIYFILRHHQKQIFLQSETERSFRTPNRTLISKRYKLSVLGMFTVYILLLLFYIPYICIAGVIVFQGTTISNRLLFELMRTVVSANSAINPLIYCWRLRDIREAVLDLFPWF</sequence>
<feature type="domain" description="G-protein coupled receptors family 1 profile" evidence="8">
    <location>
        <begin position="61"/>
        <end position="303"/>
    </location>
</feature>
<feature type="transmembrane region" description="Helical" evidence="7">
    <location>
        <begin position="191"/>
        <end position="215"/>
    </location>
</feature>
<comment type="similarity">
    <text evidence="6">Belongs to the G-protein coupled receptor 1 family.</text>
</comment>
<feature type="transmembrane region" description="Helical" evidence="7">
    <location>
        <begin position="112"/>
        <end position="143"/>
    </location>
</feature>
<dbReference type="PROSITE" id="PS00237">
    <property type="entry name" value="G_PROTEIN_RECEP_F1_1"/>
    <property type="match status" value="1"/>
</dbReference>
<keyword evidence="6" id="KW-0297">G-protein coupled receptor</keyword>
<evidence type="ECO:0000256" key="2">
    <source>
        <dbReference type="ARBA" id="ARBA00022475"/>
    </source>
</evidence>
<evidence type="ECO:0000256" key="3">
    <source>
        <dbReference type="ARBA" id="ARBA00022692"/>
    </source>
</evidence>
<dbReference type="PRINTS" id="PR00237">
    <property type="entry name" value="GPCRRHODOPSN"/>
</dbReference>
<proteinExistence type="inferred from homology"/>
<comment type="subcellular location">
    <subcellularLocation>
        <location evidence="1">Cell membrane</location>
        <topology evidence="1">Multi-pass membrane protein</topology>
    </subcellularLocation>
</comment>
<evidence type="ECO:0000256" key="4">
    <source>
        <dbReference type="ARBA" id="ARBA00022989"/>
    </source>
</evidence>
<keyword evidence="10" id="KW-1185">Reference proteome</keyword>
<evidence type="ECO:0000256" key="5">
    <source>
        <dbReference type="ARBA" id="ARBA00023136"/>
    </source>
</evidence>
<name>A0ABN8LV10_9CNID</name>
<evidence type="ECO:0000256" key="1">
    <source>
        <dbReference type="ARBA" id="ARBA00004651"/>
    </source>
</evidence>
<reference evidence="9 10" key="1">
    <citation type="submission" date="2022-05" db="EMBL/GenBank/DDBJ databases">
        <authorList>
            <consortium name="Genoscope - CEA"/>
            <person name="William W."/>
        </authorList>
    </citation>
    <scope>NUCLEOTIDE SEQUENCE [LARGE SCALE GENOMIC DNA]</scope>
</reference>
<keyword evidence="3 6" id="KW-0812">Transmembrane</keyword>
<dbReference type="SUPFAM" id="SSF81321">
    <property type="entry name" value="Family A G protein-coupled receptor-like"/>
    <property type="match status" value="1"/>
</dbReference>
<evidence type="ECO:0000259" key="8">
    <source>
        <dbReference type="PROSITE" id="PS50262"/>
    </source>
</evidence>
<evidence type="ECO:0000313" key="10">
    <source>
        <dbReference type="Proteomes" id="UP001159427"/>
    </source>
</evidence>
<feature type="transmembrane region" description="Helical" evidence="7">
    <location>
        <begin position="246"/>
        <end position="274"/>
    </location>
</feature>
<dbReference type="InterPro" id="IPR017452">
    <property type="entry name" value="GPCR_Rhodpsn_7TM"/>
</dbReference>
<keyword evidence="6" id="KW-0675">Receptor</keyword>
<dbReference type="EMBL" id="CALNXI010000117">
    <property type="protein sequence ID" value="CAH3019507.1"/>
    <property type="molecule type" value="Genomic_DNA"/>
</dbReference>
<dbReference type="PANTHER" id="PTHR22750">
    <property type="entry name" value="G-PROTEIN COUPLED RECEPTOR"/>
    <property type="match status" value="1"/>
</dbReference>
<organism evidence="9 10">
    <name type="scientific">Porites evermanni</name>
    <dbReference type="NCBI Taxonomy" id="104178"/>
    <lineage>
        <taxon>Eukaryota</taxon>
        <taxon>Metazoa</taxon>
        <taxon>Cnidaria</taxon>
        <taxon>Anthozoa</taxon>
        <taxon>Hexacorallia</taxon>
        <taxon>Scleractinia</taxon>
        <taxon>Fungiina</taxon>
        <taxon>Poritidae</taxon>
        <taxon>Porites</taxon>
    </lineage>
</organism>
<gene>
    <name evidence="9" type="ORF">PEVE_00002870</name>
</gene>
<keyword evidence="6" id="KW-0807">Transducer</keyword>
<dbReference type="PROSITE" id="PS50262">
    <property type="entry name" value="G_PROTEIN_RECEP_F1_2"/>
    <property type="match status" value="1"/>
</dbReference>
<dbReference type="Proteomes" id="UP001159427">
    <property type="component" value="Unassembled WGS sequence"/>
</dbReference>
<dbReference type="InterPro" id="IPR000276">
    <property type="entry name" value="GPCR_Rhodpsn"/>
</dbReference>
<evidence type="ECO:0000256" key="6">
    <source>
        <dbReference type="RuleBase" id="RU000688"/>
    </source>
</evidence>
<dbReference type="SMART" id="SM01381">
    <property type="entry name" value="7TM_GPCR_Srsx"/>
    <property type="match status" value="1"/>
</dbReference>
<comment type="caution">
    <text evidence="9">The sequence shown here is derived from an EMBL/GenBank/DDBJ whole genome shotgun (WGS) entry which is preliminary data.</text>
</comment>
<accession>A0ABN8LV10</accession>
<dbReference type="Gene3D" id="1.20.1070.10">
    <property type="entry name" value="Rhodopsin 7-helix transmembrane proteins"/>
    <property type="match status" value="1"/>
</dbReference>
<protein>
    <recommendedName>
        <fullName evidence="8">G-protein coupled receptors family 1 profile domain-containing protein</fullName>
    </recommendedName>
</protein>
<feature type="transmembrane region" description="Helical" evidence="7">
    <location>
        <begin position="164"/>
        <end position="185"/>
    </location>
</feature>
<keyword evidence="2" id="KW-1003">Cell membrane</keyword>
<keyword evidence="5 7" id="KW-0472">Membrane</keyword>
<keyword evidence="4 7" id="KW-1133">Transmembrane helix</keyword>
<evidence type="ECO:0000313" key="9">
    <source>
        <dbReference type="EMBL" id="CAH3019507.1"/>
    </source>
</evidence>
<feature type="transmembrane region" description="Helical" evidence="7">
    <location>
        <begin position="43"/>
        <end position="69"/>
    </location>
</feature>
<dbReference type="CDD" id="cd00637">
    <property type="entry name" value="7tm_classA_rhodopsin-like"/>
    <property type="match status" value="1"/>
</dbReference>